<sequence length="376" mass="43740">MNYRNDRKFEWVTSEQELLLLAALQQGKDATDAWQQWKTTVDIEDIDPESYRLLPLLYRNLSVHGVEDSEMVRLKGVYRRRWYENQLLVSKITELLRYFQDAAIETLILKDVALLLHYYQDDGLHPIDIFDIFVRWADGDAAIALLNKLGWKLKEKVPDKILSKLSVITFVDDSGKILNLYRHIYWYPWQENTDFGSGAIATQIKDLSTYVFNPTYQLLQLCQQGTIWHLVPPIRLVADGMTIINSFADSIDWDVIVADAEKYRFILPLQKMVAILSELLLAPIPGEIIKKVRDLKPSAFELMEERVSAGEPLPVIKTFIIRYSQYLKSVQSSGLKFKIMGFPKYLQEVWGLDNLWSVPFQVTLKGMKRIRNDIFK</sequence>
<reference evidence="1" key="2">
    <citation type="submission" date="2020-08" db="EMBL/GenBank/DDBJ databases">
        <authorList>
            <person name="Chen M."/>
            <person name="Teng W."/>
            <person name="Zhao L."/>
            <person name="Hu C."/>
            <person name="Zhou Y."/>
            <person name="Han B."/>
            <person name="Song L."/>
            <person name="Shu W."/>
        </authorList>
    </citation>
    <scope>NUCLEOTIDE SEQUENCE</scope>
    <source>
        <strain evidence="1">FACHB-1375</strain>
    </source>
</reference>
<reference evidence="1" key="1">
    <citation type="journal article" date="2015" name="ISME J.">
        <title>Draft Genome Sequence of Streptomyces incarnatus NRRL8089, which Produces the Nucleoside Antibiotic Sinefungin.</title>
        <authorList>
            <person name="Oshima K."/>
            <person name="Hattori M."/>
            <person name="Shimizu H."/>
            <person name="Fukuda K."/>
            <person name="Nemoto M."/>
            <person name="Inagaki K."/>
            <person name="Tamura T."/>
        </authorList>
    </citation>
    <scope>NUCLEOTIDE SEQUENCE</scope>
    <source>
        <strain evidence="1">FACHB-1375</strain>
    </source>
</reference>
<dbReference type="Proteomes" id="UP000641646">
    <property type="component" value="Unassembled WGS sequence"/>
</dbReference>
<keyword evidence="2" id="KW-1185">Reference proteome</keyword>
<accession>A0A926VH34</accession>
<evidence type="ECO:0000313" key="2">
    <source>
        <dbReference type="Proteomes" id="UP000641646"/>
    </source>
</evidence>
<dbReference type="RefSeq" id="WP_190466420.1">
    <property type="nucleotide sequence ID" value="NZ_JACJPW010000046.1"/>
</dbReference>
<name>A0A926VH34_9CYAN</name>
<gene>
    <name evidence="1" type="ORF">H6G03_18365</name>
</gene>
<comment type="caution">
    <text evidence="1">The sequence shown here is derived from an EMBL/GenBank/DDBJ whole genome shotgun (WGS) entry which is preliminary data.</text>
</comment>
<dbReference type="AlphaFoldDB" id="A0A926VH34"/>
<dbReference type="Pfam" id="PF14907">
    <property type="entry name" value="NTP_transf_5"/>
    <property type="match status" value="1"/>
</dbReference>
<dbReference type="EMBL" id="JACJPW010000046">
    <property type="protein sequence ID" value="MBD2183003.1"/>
    <property type="molecule type" value="Genomic_DNA"/>
</dbReference>
<dbReference type="InterPro" id="IPR039498">
    <property type="entry name" value="NTP_transf_5"/>
</dbReference>
<organism evidence="1 2">
    <name type="scientific">Aerosakkonema funiforme FACHB-1375</name>
    <dbReference type="NCBI Taxonomy" id="2949571"/>
    <lineage>
        <taxon>Bacteria</taxon>
        <taxon>Bacillati</taxon>
        <taxon>Cyanobacteriota</taxon>
        <taxon>Cyanophyceae</taxon>
        <taxon>Oscillatoriophycideae</taxon>
        <taxon>Aerosakkonematales</taxon>
        <taxon>Aerosakkonemataceae</taxon>
        <taxon>Aerosakkonema</taxon>
    </lineage>
</organism>
<protein>
    <submittedName>
        <fullName evidence="1">Nucleotidyltransferase family protein</fullName>
    </submittedName>
</protein>
<evidence type="ECO:0000313" key="1">
    <source>
        <dbReference type="EMBL" id="MBD2183003.1"/>
    </source>
</evidence>
<proteinExistence type="predicted"/>